<reference evidence="11 12" key="1">
    <citation type="submission" date="2018-04" db="EMBL/GenBank/DDBJ databases">
        <authorList>
            <person name="Zhang X."/>
            <person name="Yuan J."/>
            <person name="Li F."/>
            <person name="Xiang J."/>
        </authorList>
    </citation>
    <scope>NUCLEOTIDE SEQUENCE [LARGE SCALE GENOMIC DNA]</scope>
    <source>
        <tissue evidence="11">Muscle</tissue>
    </source>
</reference>
<dbReference type="STRING" id="6689.A0A3R7M2P9"/>
<dbReference type="AlphaFoldDB" id="A0A3R7M2P9"/>
<feature type="transmembrane region" description="Helical" evidence="9">
    <location>
        <begin position="216"/>
        <end position="237"/>
    </location>
</feature>
<dbReference type="PANTHER" id="PTHR12560">
    <property type="entry name" value="LONGEVITY ASSURANCE FACTOR 1 LAG1"/>
    <property type="match status" value="1"/>
</dbReference>
<comment type="caution">
    <text evidence="11">The sequence shown here is derived from an EMBL/GenBank/DDBJ whole genome shotgun (WGS) entry which is preliminary data.</text>
</comment>
<proteinExistence type="predicted"/>
<evidence type="ECO:0000313" key="11">
    <source>
        <dbReference type="EMBL" id="ROT65641.1"/>
    </source>
</evidence>
<evidence type="ECO:0000313" key="12">
    <source>
        <dbReference type="Proteomes" id="UP000283509"/>
    </source>
</evidence>
<dbReference type="PROSITE" id="PS50922">
    <property type="entry name" value="TLC"/>
    <property type="match status" value="1"/>
</dbReference>
<dbReference type="UniPathway" id="UPA00222"/>
<comment type="subcellular location">
    <subcellularLocation>
        <location evidence="1">Membrane</location>
        <topology evidence="1">Multi-pass membrane protein</topology>
    </subcellularLocation>
</comment>
<evidence type="ECO:0000256" key="3">
    <source>
        <dbReference type="ARBA" id="ARBA00004991"/>
    </source>
</evidence>
<evidence type="ECO:0000256" key="7">
    <source>
        <dbReference type="PROSITE-ProRule" id="PRU00205"/>
    </source>
</evidence>
<keyword evidence="12" id="KW-1185">Reference proteome</keyword>
<accession>A0A3R7M2P9</accession>
<evidence type="ECO:0000256" key="6">
    <source>
        <dbReference type="ARBA" id="ARBA00023136"/>
    </source>
</evidence>
<feature type="transmembrane region" description="Helical" evidence="9">
    <location>
        <begin position="262"/>
        <end position="288"/>
    </location>
</feature>
<dbReference type="EMBL" id="QCYY01003063">
    <property type="protein sequence ID" value="ROT65641.1"/>
    <property type="molecule type" value="Genomic_DNA"/>
</dbReference>
<evidence type="ECO:0000259" key="10">
    <source>
        <dbReference type="PROSITE" id="PS50922"/>
    </source>
</evidence>
<comment type="pathway">
    <text evidence="3">Sphingolipid metabolism.</text>
</comment>
<evidence type="ECO:0000256" key="4">
    <source>
        <dbReference type="ARBA" id="ARBA00022692"/>
    </source>
</evidence>
<feature type="transmembrane region" description="Helical" evidence="9">
    <location>
        <begin position="177"/>
        <end position="195"/>
    </location>
</feature>
<dbReference type="PANTHER" id="PTHR12560:SF0">
    <property type="entry name" value="LD18904P"/>
    <property type="match status" value="1"/>
</dbReference>
<reference evidence="11 12" key="2">
    <citation type="submission" date="2019-01" db="EMBL/GenBank/DDBJ databases">
        <title>The decoding of complex shrimp genome reveals the adaptation for benthos swimmer, frequently molting mechanism and breeding impact on genome.</title>
        <authorList>
            <person name="Sun Y."/>
            <person name="Gao Y."/>
            <person name="Yu Y."/>
        </authorList>
    </citation>
    <scope>NUCLEOTIDE SEQUENCE [LARGE SCALE GENOMIC DNA]</scope>
    <source>
        <tissue evidence="11">Muscle</tissue>
    </source>
</reference>
<dbReference type="Proteomes" id="UP000283509">
    <property type="component" value="Unassembled WGS sequence"/>
</dbReference>
<dbReference type="InterPro" id="IPR016439">
    <property type="entry name" value="Lag1/Lac1-like"/>
</dbReference>
<feature type="transmembrane region" description="Helical" evidence="9">
    <location>
        <begin position="34"/>
        <end position="53"/>
    </location>
</feature>
<dbReference type="OrthoDB" id="537032at2759"/>
<comment type="pathway">
    <text evidence="2">Lipid metabolism; sphingolipid metabolism.</text>
</comment>
<dbReference type="PIRSF" id="PIRSF005225">
    <property type="entry name" value="LAG1_LAC1"/>
    <property type="match status" value="1"/>
</dbReference>
<protein>
    <submittedName>
        <fullName evidence="11">Putative ceramide synthase 6</fullName>
    </submittedName>
</protein>
<feature type="region of interest" description="Disordered" evidence="8">
    <location>
        <begin position="338"/>
        <end position="358"/>
    </location>
</feature>
<keyword evidence="6 7" id="KW-0472">Membrane</keyword>
<feature type="transmembrane region" description="Helical" evidence="9">
    <location>
        <begin position="300"/>
        <end position="326"/>
    </location>
</feature>
<dbReference type="SMART" id="SM00724">
    <property type="entry name" value="TLC"/>
    <property type="match status" value="1"/>
</dbReference>
<dbReference type="GO" id="GO:0050291">
    <property type="term" value="F:sphingosine N-acyltransferase activity"/>
    <property type="evidence" value="ECO:0007669"/>
    <property type="project" value="InterPro"/>
</dbReference>
<organism evidence="11 12">
    <name type="scientific">Penaeus vannamei</name>
    <name type="common">Whiteleg shrimp</name>
    <name type="synonym">Litopenaeus vannamei</name>
    <dbReference type="NCBI Taxonomy" id="6689"/>
    <lineage>
        <taxon>Eukaryota</taxon>
        <taxon>Metazoa</taxon>
        <taxon>Ecdysozoa</taxon>
        <taxon>Arthropoda</taxon>
        <taxon>Crustacea</taxon>
        <taxon>Multicrustacea</taxon>
        <taxon>Malacostraca</taxon>
        <taxon>Eumalacostraca</taxon>
        <taxon>Eucarida</taxon>
        <taxon>Decapoda</taxon>
        <taxon>Dendrobranchiata</taxon>
        <taxon>Penaeoidea</taxon>
        <taxon>Penaeidae</taxon>
        <taxon>Penaeus</taxon>
    </lineage>
</organism>
<evidence type="ECO:0000256" key="9">
    <source>
        <dbReference type="SAM" id="Phobius"/>
    </source>
</evidence>
<evidence type="ECO:0000256" key="2">
    <source>
        <dbReference type="ARBA" id="ARBA00004760"/>
    </source>
</evidence>
<evidence type="ECO:0000256" key="1">
    <source>
        <dbReference type="ARBA" id="ARBA00004141"/>
    </source>
</evidence>
<evidence type="ECO:0000256" key="5">
    <source>
        <dbReference type="ARBA" id="ARBA00022989"/>
    </source>
</evidence>
<name>A0A3R7M2P9_PENVA</name>
<sequence>MCFLSRPDFWLPLGVTWDDLRSTDSFHFPVFSDVWIYPPAFGLCLMLFRFSFLEPRLFRPLARSMGVSDWRPAPPAFDAALEALYRRYQTKVPAQVIVETSEANKLSPRQVQRWLNRKHAVTKSTKYEKFMDCAYDFSCHTFMCIFGFVVMVSKPWLWNITLCWRDYPHHSISTDVWWYYMLCLAYFWSTTIIQIPKPAHRISDKVQMMSHHLFTILLMVFSWTCNFVRVGTLVLVVHECADVPLQAAKIFKHAGIDRLTDVMFAVFVILWLATRCCVFPLWIMYSVFFEATTFMFMPSAYLFMGLLVGLLILNLGWTWIILSIVVRKLRAGTLQDVRSSGEEESEDESQMSNGIKKE</sequence>
<dbReference type="GO" id="GO:0046513">
    <property type="term" value="P:ceramide biosynthetic process"/>
    <property type="evidence" value="ECO:0007669"/>
    <property type="project" value="InterPro"/>
</dbReference>
<dbReference type="GO" id="GO:0016020">
    <property type="term" value="C:membrane"/>
    <property type="evidence" value="ECO:0007669"/>
    <property type="project" value="UniProtKB-SubCell"/>
</dbReference>
<keyword evidence="5 9" id="KW-1133">Transmembrane helix</keyword>
<feature type="domain" description="TLC" evidence="10">
    <location>
        <begin position="128"/>
        <end position="330"/>
    </location>
</feature>
<keyword evidence="4 7" id="KW-0812">Transmembrane</keyword>
<dbReference type="InterPro" id="IPR006634">
    <property type="entry name" value="TLC-dom"/>
</dbReference>
<evidence type="ECO:0000256" key="8">
    <source>
        <dbReference type="SAM" id="MobiDB-lite"/>
    </source>
</evidence>
<dbReference type="Pfam" id="PF03798">
    <property type="entry name" value="TRAM_LAG1_CLN8"/>
    <property type="match status" value="1"/>
</dbReference>
<gene>
    <name evidence="11" type="ORF">C7M84_016378</name>
</gene>